<dbReference type="RefSeq" id="WP_007778763.1">
    <property type="nucleotide sequence ID" value="NZ_CM001441.1"/>
</dbReference>
<feature type="transmembrane region" description="Helical" evidence="2">
    <location>
        <begin position="99"/>
        <end position="118"/>
    </location>
</feature>
<comment type="similarity">
    <text evidence="1">Belongs to the EamA transporter family.</text>
</comment>
<evidence type="ECO:0000313" key="4">
    <source>
        <dbReference type="EMBL" id="EHQ87602.1"/>
    </source>
</evidence>
<feature type="domain" description="EamA" evidence="3">
    <location>
        <begin position="159"/>
        <end position="293"/>
    </location>
</feature>
<name>H5Y1I9_9FIRM</name>
<dbReference type="InterPro" id="IPR037185">
    <property type="entry name" value="EmrE-like"/>
</dbReference>
<feature type="transmembrane region" description="Helical" evidence="2">
    <location>
        <begin position="219"/>
        <end position="240"/>
    </location>
</feature>
<dbReference type="SUPFAM" id="SSF103481">
    <property type="entry name" value="Multidrug resistance efflux transporter EmrE"/>
    <property type="match status" value="2"/>
</dbReference>
<evidence type="ECO:0000256" key="2">
    <source>
        <dbReference type="SAM" id="Phobius"/>
    </source>
</evidence>
<feature type="transmembrane region" description="Helical" evidence="2">
    <location>
        <begin position="189"/>
        <end position="207"/>
    </location>
</feature>
<accession>H5Y1I9</accession>
<feature type="transmembrane region" description="Helical" evidence="2">
    <location>
        <begin position="74"/>
        <end position="93"/>
    </location>
</feature>
<feature type="transmembrane region" description="Helical" evidence="2">
    <location>
        <begin position="43"/>
        <end position="62"/>
    </location>
</feature>
<evidence type="ECO:0000256" key="1">
    <source>
        <dbReference type="ARBA" id="ARBA00007362"/>
    </source>
</evidence>
<feature type="transmembrane region" description="Helical" evidence="2">
    <location>
        <begin position="157"/>
        <end position="177"/>
    </location>
</feature>
<evidence type="ECO:0000313" key="5">
    <source>
        <dbReference type="Proteomes" id="UP000005104"/>
    </source>
</evidence>
<keyword evidence="2" id="KW-0472">Membrane</keyword>
<keyword evidence="5" id="KW-1185">Reference proteome</keyword>
<feature type="transmembrane region" description="Helical" evidence="2">
    <location>
        <begin position="252"/>
        <end position="270"/>
    </location>
</feature>
<dbReference type="PANTHER" id="PTHR22911:SF137">
    <property type="entry name" value="SOLUTE CARRIER FAMILY 35 MEMBER G2-RELATED"/>
    <property type="match status" value="1"/>
</dbReference>
<dbReference type="STRING" id="768710.DesyoDRAFT_0409"/>
<dbReference type="AlphaFoldDB" id="H5Y1I9"/>
<feature type="domain" description="EamA" evidence="3">
    <location>
        <begin position="12"/>
        <end position="147"/>
    </location>
</feature>
<dbReference type="HOGENOM" id="CLU_033863_9_3_9"/>
<dbReference type="PANTHER" id="PTHR22911">
    <property type="entry name" value="ACYL-MALONYL CONDENSING ENZYME-RELATED"/>
    <property type="match status" value="1"/>
</dbReference>
<organism evidence="4 5">
    <name type="scientific">Desulfosporosinus youngiae DSM 17734</name>
    <dbReference type="NCBI Taxonomy" id="768710"/>
    <lineage>
        <taxon>Bacteria</taxon>
        <taxon>Bacillati</taxon>
        <taxon>Bacillota</taxon>
        <taxon>Clostridia</taxon>
        <taxon>Eubacteriales</taxon>
        <taxon>Desulfitobacteriaceae</taxon>
        <taxon>Desulfosporosinus</taxon>
    </lineage>
</organism>
<feature type="transmembrane region" description="Helical" evidence="2">
    <location>
        <begin position="276"/>
        <end position="294"/>
    </location>
</feature>
<protein>
    <submittedName>
        <fullName evidence="4">Putative permease, DMT superfamily</fullName>
    </submittedName>
</protein>
<reference evidence="4 5" key="1">
    <citation type="submission" date="2011-11" db="EMBL/GenBank/DDBJ databases">
        <title>The Noncontiguous Finished genome of Desulfosporosinus youngiae DSM 17734.</title>
        <authorList>
            <consortium name="US DOE Joint Genome Institute (JGI-PGF)"/>
            <person name="Lucas S."/>
            <person name="Han J."/>
            <person name="Lapidus A."/>
            <person name="Cheng J.-F."/>
            <person name="Goodwin L."/>
            <person name="Pitluck S."/>
            <person name="Peters L."/>
            <person name="Ovchinnikova G."/>
            <person name="Lu M."/>
            <person name="Land M.L."/>
            <person name="Hauser L."/>
            <person name="Pester M."/>
            <person name="Spring S."/>
            <person name="Ollivier B."/>
            <person name="Rattei T."/>
            <person name="Klenk H.-P."/>
            <person name="Wagner M."/>
            <person name="Loy A."/>
            <person name="Woyke T.J."/>
        </authorList>
    </citation>
    <scope>NUCLEOTIDE SEQUENCE [LARGE SCALE GENOMIC DNA]</scope>
    <source>
        <strain evidence="4 5">DSM 17734</strain>
    </source>
</reference>
<evidence type="ECO:0000259" key="3">
    <source>
        <dbReference type="Pfam" id="PF00892"/>
    </source>
</evidence>
<sequence length="302" mass="32846">MNDSIMLNKRWKGAAAVLLSAASFALSSILYKIAFRAELTPAQVLAAHTWIASGLLTVYVILFQRNILRLNWSILGAMAIAGLLGKLGTNILFASSLQYLPASLATLLLYLYVVFVIASRIIFLKKKTNLVEGIASLIVLMGAFLASGIMFNAESMSLIGVFIALGAAFCYTIYNILGEVFLGKISPLAVMFYTQWFSALGLLGYLGKEVTKIPWGNPSLWLIGAAMAFICSILPFYLILYGIARIGSSKASILSTLELPLAYILSGILLGELPTWNQTLGGLFVLIGIVFSNFRKRVHIEN</sequence>
<dbReference type="InterPro" id="IPR000620">
    <property type="entry name" value="EamA_dom"/>
</dbReference>
<gene>
    <name evidence="4" type="ORF">DesyoDRAFT_0409</name>
</gene>
<proteinExistence type="inferred from homology"/>
<dbReference type="Proteomes" id="UP000005104">
    <property type="component" value="Chromosome"/>
</dbReference>
<dbReference type="EMBL" id="CM001441">
    <property type="protein sequence ID" value="EHQ87602.1"/>
    <property type="molecule type" value="Genomic_DNA"/>
</dbReference>
<keyword evidence="2" id="KW-1133">Transmembrane helix</keyword>
<dbReference type="Pfam" id="PF00892">
    <property type="entry name" value="EamA"/>
    <property type="match status" value="2"/>
</dbReference>
<dbReference type="eggNOG" id="COG0697">
    <property type="taxonomic scope" value="Bacteria"/>
</dbReference>
<feature type="transmembrane region" description="Helical" evidence="2">
    <location>
        <begin position="130"/>
        <end position="151"/>
    </location>
</feature>
<dbReference type="GO" id="GO:0016020">
    <property type="term" value="C:membrane"/>
    <property type="evidence" value="ECO:0007669"/>
    <property type="project" value="InterPro"/>
</dbReference>
<keyword evidence="2" id="KW-0812">Transmembrane</keyword>